<keyword evidence="14" id="KW-1185">Reference proteome</keyword>
<dbReference type="InterPro" id="IPR025201">
    <property type="entry name" value="KdpD_TM"/>
</dbReference>
<comment type="subcellular location">
    <subcellularLocation>
        <location evidence="1">Membrane</location>
        <topology evidence="1">Multi-pass membrane protein</topology>
    </subcellularLocation>
</comment>
<evidence type="ECO:0000256" key="7">
    <source>
        <dbReference type="ARBA" id="ARBA00022840"/>
    </source>
</evidence>
<evidence type="ECO:0000256" key="8">
    <source>
        <dbReference type="ARBA" id="ARBA00022989"/>
    </source>
</evidence>
<evidence type="ECO:0000259" key="12">
    <source>
        <dbReference type="Pfam" id="PF13493"/>
    </source>
</evidence>
<evidence type="ECO:0000256" key="3">
    <source>
        <dbReference type="ARBA" id="ARBA00022679"/>
    </source>
</evidence>
<reference evidence="14" key="1">
    <citation type="journal article" date="2019" name="Int. J. Syst. Evol. Microbiol.">
        <title>The Global Catalogue of Microorganisms (GCM) 10K type strain sequencing project: providing services to taxonomists for standard genome sequencing and annotation.</title>
        <authorList>
            <consortium name="The Broad Institute Genomics Platform"/>
            <consortium name="The Broad Institute Genome Sequencing Center for Infectious Disease"/>
            <person name="Wu L."/>
            <person name="Ma J."/>
        </authorList>
    </citation>
    <scope>NUCLEOTIDE SEQUENCE [LARGE SCALE GENOMIC DNA]</scope>
    <source>
        <strain evidence="14">JCM 17441</strain>
    </source>
</reference>
<keyword evidence="6" id="KW-0418">Kinase</keyword>
<dbReference type="InterPro" id="IPR038318">
    <property type="entry name" value="KdpD_sf"/>
</dbReference>
<keyword evidence="10 11" id="KW-0472">Membrane</keyword>
<sequence>MQADLVARLVRAKPPSLVLGITTGALIVTVETLLVYPLGFVASREAAAVIFILGVLVVASIWGLRLAVATAVTSVAAYNFFSLYPFGNSTLGIRKLG</sequence>
<evidence type="ECO:0000256" key="5">
    <source>
        <dbReference type="ARBA" id="ARBA00022741"/>
    </source>
</evidence>
<keyword evidence="4 11" id="KW-0812">Transmembrane</keyword>
<feature type="domain" description="Sensor protein KdpD transmembrane" evidence="12">
    <location>
        <begin position="24"/>
        <end position="88"/>
    </location>
</feature>
<keyword evidence="2" id="KW-0597">Phosphoprotein</keyword>
<feature type="transmembrane region" description="Helical" evidence="11">
    <location>
        <begin position="17"/>
        <end position="36"/>
    </location>
</feature>
<protein>
    <recommendedName>
        <fullName evidence="12">Sensor protein KdpD transmembrane domain-containing protein</fullName>
    </recommendedName>
</protein>
<keyword evidence="9" id="KW-0902">Two-component regulatory system</keyword>
<evidence type="ECO:0000256" key="2">
    <source>
        <dbReference type="ARBA" id="ARBA00022553"/>
    </source>
</evidence>
<dbReference type="EMBL" id="BAABAT010000077">
    <property type="protein sequence ID" value="GAA4263693.1"/>
    <property type="molecule type" value="Genomic_DNA"/>
</dbReference>
<dbReference type="RefSeq" id="WP_345143523.1">
    <property type="nucleotide sequence ID" value="NZ_BAABAT010000077.1"/>
</dbReference>
<feature type="transmembrane region" description="Helical" evidence="11">
    <location>
        <begin position="48"/>
        <end position="81"/>
    </location>
</feature>
<keyword evidence="5" id="KW-0547">Nucleotide-binding</keyword>
<proteinExistence type="predicted"/>
<keyword evidence="8 11" id="KW-1133">Transmembrane helix</keyword>
<evidence type="ECO:0000313" key="14">
    <source>
        <dbReference type="Proteomes" id="UP001500620"/>
    </source>
</evidence>
<evidence type="ECO:0000256" key="6">
    <source>
        <dbReference type="ARBA" id="ARBA00022777"/>
    </source>
</evidence>
<evidence type="ECO:0000256" key="10">
    <source>
        <dbReference type="ARBA" id="ARBA00023136"/>
    </source>
</evidence>
<evidence type="ECO:0000256" key="11">
    <source>
        <dbReference type="SAM" id="Phobius"/>
    </source>
</evidence>
<evidence type="ECO:0000256" key="1">
    <source>
        <dbReference type="ARBA" id="ARBA00004141"/>
    </source>
</evidence>
<dbReference type="Gene3D" id="1.20.120.620">
    <property type="entry name" value="Backbone structure of the membrane domain of e. Coli histidine kinase receptor kdpd"/>
    <property type="match status" value="1"/>
</dbReference>
<evidence type="ECO:0000256" key="4">
    <source>
        <dbReference type="ARBA" id="ARBA00022692"/>
    </source>
</evidence>
<comment type="caution">
    <text evidence="13">The sequence shown here is derived from an EMBL/GenBank/DDBJ whole genome shotgun (WGS) entry which is preliminary data.</text>
</comment>
<accession>A0ABP8DUI6</accession>
<gene>
    <name evidence="13" type="ORF">GCM10022255_110550</name>
</gene>
<evidence type="ECO:0000256" key="9">
    <source>
        <dbReference type="ARBA" id="ARBA00023012"/>
    </source>
</evidence>
<dbReference type="Pfam" id="PF13493">
    <property type="entry name" value="DUF4118"/>
    <property type="match status" value="1"/>
</dbReference>
<organism evidence="13 14">
    <name type="scientific">Dactylosporangium darangshiense</name>
    <dbReference type="NCBI Taxonomy" id="579108"/>
    <lineage>
        <taxon>Bacteria</taxon>
        <taxon>Bacillati</taxon>
        <taxon>Actinomycetota</taxon>
        <taxon>Actinomycetes</taxon>
        <taxon>Micromonosporales</taxon>
        <taxon>Micromonosporaceae</taxon>
        <taxon>Dactylosporangium</taxon>
    </lineage>
</organism>
<name>A0ABP8DUI6_9ACTN</name>
<keyword evidence="3" id="KW-0808">Transferase</keyword>
<evidence type="ECO:0000313" key="13">
    <source>
        <dbReference type="EMBL" id="GAA4263693.1"/>
    </source>
</evidence>
<keyword evidence="7" id="KW-0067">ATP-binding</keyword>
<dbReference type="Proteomes" id="UP001500620">
    <property type="component" value="Unassembled WGS sequence"/>
</dbReference>